<evidence type="ECO:0000313" key="2">
    <source>
        <dbReference type="EMBL" id="PKI58428.1"/>
    </source>
</evidence>
<evidence type="ECO:0000313" key="3">
    <source>
        <dbReference type="Proteomes" id="UP000233551"/>
    </source>
</evidence>
<accession>A0A2I0JQ52</accession>
<dbReference type="AlphaFoldDB" id="A0A2I0JQ52"/>
<evidence type="ECO:0000256" key="1">
    <source>
        <dbReference type="SAM" id="MobiDB-lite"/>
    </source>
</evidence>
<feature type="compositionally biased region" description="Polar residues" evidence="1">
    <location>
        <begin position="286"/>
        <end position="295"/>
    </location>
</feature>
<dbReference type="EMBL" id="PGOL01001393">
    <property type="protein sequence ID" value="PKI58428.1"/>
    <property type="molecule type" value="Genomic_DNA"/>
</dbReference>
<name>A0A2I0JQ52_PUNGR</name>
<organism evidence="2 3">
    <name type="scientific">Punica granatum</name>
    <name type="common">Pomegranate</name>
    <dbReference type="NCBI Taxonomy" id="22663"/>
    <lineage>
        <taxon>Eukaryota</taxon>
        <taxon>Viridiplantae</taxon>
        <taxon>Streptophyta</taxon>
        <taxon>Embryophyta</taxon>
        <taxon>Tracheophyta</taxon>
        <taxon>Spermatophyta</taxon>
        <taxon>Magnoliopsida</taxon>
        <taxon>eudicotyledons</taxon>
        <taxon>Gunneridae</taxon>
        <taxon>Pentapetalae</taxon>
        <taxon>rosids</taxon>
        <taxon>malvids</taxon>
        <taxon>Myrtales</taxon>
        <taxon>Lythraceae</taxon>
        <taxon>Punica</taxon>
    </lineage>
</organism>
<proteinExistence type="predicted"/>
<keyword evidence="3" id="KW-1185">Reference proteome</keyword>
<gene>
    <name evidence="2" type="ORF">CRG98_021186</name>
</gene>
<evidence type="ECO:0008006" key="4">
    <source>
        <dbReference type="Google" id="ProtNLM"/>
    </source>
</evidence>
<feature type="region of interest" description="Disordered" evidence="1">
    <location>
        <begin position="282"/>
        <end position="310"/>
    </location>
</feature>
<comment type="caution">
    <text evidence="2">The sequence shown here is derived from an EMBL/GenBank/DDBJ whole genome shotgun (WGS) entry which is preliminary data.</text>
</comment>
<dbReference type="Proteomes" id="UP000233551">
    <property type="component" value="Unassembled WGS sequence"/>
</dbReference>
<protein>
    <recommendedName>
        <fullName evidence="4">Aminotransferase-like plant mobile domain-containing protein</fullName>
    </recommendedName>
</protein>
<sequence>MDYLHPCLRVDVIITPAADITYLWSTFRLVDRAFLQLIIRDLPLLADSPIDWTLLRTALSFWDTQRAVFDFQGTELAPTVEEYAALIQQPMPTRDIVGFLLLIFGTILFQYSSNLIDEALAQVILQVVGGHGYVEAVLAKTIQYLDYVREGAHSSFQAESSDNLVAYRVFLQRQIALHTSSCRQTQQLYFQTGFYESRKFDVYGARVSFSSFTSRNIPLMRSELSQLLQHMWLNSIHRDSHLFVGFAWHRFRGHRTQTFLMQRALPKEPCARSCSPLGKSEIDPTESLSRHVQNSRIRESCRESKRRRPISTKPTQELEWLRKFGTLFPRRISRQPRPISRRPQCDKATFPQAPHHPPNQRPIVDPIPWALPNLTLESRVVPTSIAHVPAVHPVNISLVPPAIPMAASFPQMAPSASRPTLFMPPRVSMLATAPIYIVPPPMMFPASSTLASAYTVEPFPFQTPQPHISFPYQAPPPRSTLVPESDAPIQVALVTPPTDFYSEAETEHERRLKKMEEAINDLQAGDSRLKFGDNNWNLVPDSTVQTSGSKSSSTGAMGPAYARSRRWCDKTPITFLWMERLGRKSLAQTSTRVLGIKTFTVNTIVVPQDTPPTIATMNTCC</sequence>
<feature type="region of interest" description="Disordered" evidence="1">
    <location>
        <begin position="337"/>
        <end position="361"/>
    </location>
</feature>
<reference evidence="2 3" key="1">
    <citation type="submission" date="2017-11" db="EMBL/GenBank/DDBJ databases">
        <title>De-novo sequencing of pomegranate (Punica granatum L.) genome.</title>
        <authorList>
            <person name="Akparov Z."/>
            <person name="Amiraslanov A."/>
            <person name="Hajiyeva S."/>
            <person name="Abbasov M."/>
            <person name="Kaur K."/>
            <person name="Hamwieh A."/>
            <person name="Solovyev V."/>
            <person name="Salamov A."/>
            <person name="Braich B."/>
            <person name="Kosarev P."/>
            <person name="Mahmoud A."/>
            <person name="Hajiyev E."/>
            <person name="Babayeva S."/>
            <person name="Izzatullayeva V."/>
            <person name="Mammadov A."/>
            <person name="Mammadov A."/>
            <person name="Sharifova S."/>
            <person name="Ojaghi J."/>
            <person name="Eynullazada K."/>
            <person name="Bayramov B."/>
            <person name="Abdulazimova A."/>
            <person name="Shahmuradov I."/>
        </authorList>
    </citation>
    <scope>NUCLEOTIDE SEQUENCE [LARGE SCALE GENOMIC DNA]</scope>
    <source>
        <strain evidence="3">cv. AG2017</strain>
        <tissue evidence="2">Leaf</tissue>
    </source>
</reference>